<accession>A0A7W7SZ82</accession>
<dbReference type="RefSeq" id="WP_184666425.1">
    <property type="nucleotide sequence ID" value="NZ_BAABAI010000034.1"/>
</dbReference>
<sequence length="54" mass="5922">MHWRDALTKADETLVALTAATVDVEAALRRVKHGPVFGFDRWLGVVVIDCRSGA</sequence>
<keyword evidence="2" id="KW-1185">Reference proteome</keyword>
<proteinExistence type="predicted"/>
<comment type="caution">
    <text evidence="1">The sequence shown here is derived from an EMBL/GenBank/DDBJ whole genome shotgun (WGS) entry which is preliminary data.</text>
</comment>
<gene>
    <name evidence="1" type="ORF">F4559_001032</name>
</gene>
<name>A0A7W7SZ82_9PSEU</name>
<evidence type="ECO:0000313" key="1">
    <source>
        <dbReference type="EMBL" id="MBB4963673.1"/>
    </source>
</evidence>
<dbReference type="Proteomes" id="UP000542674">
    <property type="component" value="Unassembled WGS sequence"/>
</dbReference>
<organism evidence="1 2">
    <name type="scientific">Saccharothrix violaceirubra</name>
    <dbReference type="NCBI Taxonomy" id="413306"/>
    <lineage>
        <taxon>Bacteria</taxon>
        <taxon>Bacillati</taxon>
        <taxon>Actinomycetota</taxon>
        <taxon>Actinomycetes</taxon>
        <taxon>Pseudonocardiales</taxon>
        <taxon>Pseudonocardiaceae</taxon>
        <taxon>Saccharothrix</taxon>
    </lineage>
</organism>
<evidence type="ECO:0000313" key="2">
    <source>
        <dbReference type="Proteomes" id="UP000542674"/>
    </source>
</evidence>
<reference evidence="1 2" key="1">
    <citation type="submission" date="2020-08" db="EMBL/GenBank/DDBJ databases">
        <title>Sequencing the genomes of 1000 actinobacteria strains.</title>
        <authorList>
            <person name="Klenk H.-P."/>
        </authorList>
    </citation>
    <scope>NUCLEOTIDE SEQUENCE [LARGE SCALE GENOMIC DNA]</scope>
    <source>
        <strain evidence="1 2">DSM 45084</strain>
    </source>
</reference>
<dbReference type="AlphaFoldDB" id="A0A7W7SZ82"/>
<dbReference type="EMBL" id="JACHJS010000001">
    <property type="protein sequence ID" value="MBB4963673.1"/>
    <property type="molecule type" value="Genomic_DNA"/>
</dbReference>
<protein>
    <submittedName>
        <fullName evidence="1">Uncharacterized protein</fullName>
    </submittedName>
</protein>